<sequence>MRAGAMTSASSTNSENKEPMQRPTAPSHCPWKRGTAAMHDTMSRCTGLNEVKSQKFIASSRSTVLDRKHRPAWTTADTFSVSPSLIRVLLGEARAICIPSFIGLVNVVASLRLAKGRFA</sequence>
<gene>
    <name evidence="2" type="ORF">EJ03DRAFT_198174</name>
</gene>
<protein>
    <submittedName>
        <fullName evidence="2">Uncharacterized protein</fullName>
    </submittedName>
</protein>
<keyword evidence="3" id="KW-1185">Reference proteome</keyword>
<dbReference type="EMBL" id="ML995885">
    <property type="protein sequence ID" value="KAF2765710.1"/>
    <property type="molecule type" value="Genomic_DNA"/>
</dbReference>
<feature type="region of interest" description="Disordered" evidence="1">
    <location>
        <begin position="1"/>
        <end position="32"/>
    </location>
</feature>
<evidence type="ECO:0000313" key="3">
    <source>
        <dbReference type="Proteomes" id="UP000799436"/>
    </source>
</evidence>
<organism evidence="2 3">
    <name type="scientific">Teratosphaeria nubilosa</name>
    <dbReference type="NCBI Taxonomy" id="161662"/>
    <lineage>
        <taxon>Eukaryota</taxon>
        <taxon>Fungi</taxon>
        <taxon>Dikarya</taxon>
        <taxon>Ascomycota</taxon>
        <taxon>Pezizomycotina</taxon>
        <taxon>Dothideomycetes</taxon>
        <taxon>Dothideomycetidae</taxon>
        <taxon>Mycosphaerellales</taxon>
        <taxon>Teratosphaeriaceae</taxon>
        <taxon>Teratosphaeria</taxon>
    </lineage>
</organism>
<accession>A0A6G1KZ59</accession>
<evidence type="ECO:0000256" key="1">
    <source>
        <dbReference type="SAM" id="MobiDB-lite"/>
    </source>
</evidence>
<evidence type="ECO:0000313" key="2">
    <source>
        <dbReference type="EMBL" id="KAF2765710.1"/>
    </source>
</evidence>
<reference evidence="2" key="1">
    <citation type="journal article" date="2020" name="Stud. Mycol.">
        <title>101 Dothideomycetes genomes: a test case for predicting lifestyles and emergence of pathogens.</title>
        <authorList>
            <person name="Haridas S."/>
            <person name="Albert R."/>
            <person name="Binder M."/>
            <person name="Bloem J."/>
            <person name="Labutti K."/>
            <person name="Salamov A."/>
            <person name="Andreopoulos B."/>
            <person name="Baker S."/>
            <person name="Barry K."/>
            <person name="Bills G."/>
            <person name="Bluhm B."/>
            <person name="Cannon C."/>
            <person name="Castanera R."/>
            <person name="Culley D."/>
            <person name="Daum C."/>
            <person name="Ezra D."/>
            <person name="Gonzalez J."/>
            <person name="Henrissat B."/>
            <person name="Kuo A."/>
            <person name="Liang C."/>
            <person name="Lipzen A."/>
            <person name="Lutzoni F."/>
            <person name="Magnuson J."/>
            <person name="Mondo S."/>
            <person name="Nolan M."/>
            <person name="Ohm R."/>
            <person name="Pangilinan J."/>
            <person name="Park H.-J."/>
            <person name="Ramirez L."/>
            <person name="Alfaro M."/>
            <person name="Sun H."/>
            <person name="Tritt A."/>
            <person name="Yoshinaga Y."/>
            <person name="Zwiers L.-H."/>
            <person name="Turgeon B."/>
            <person name="Goodwin S."/>
            <person name="Spatafora J."/>
            <person name="Crous P."/>
            <person name="Grigoriev I."/>
        </authorList>
    </citation>
    <scope>NUCLEOTIDE SEQUENCE</scope>
    <source>
        <strain evidence="2">CBS 116005</strain>
    </source>
</reference>
<dbReference type="Proteomes" id="UP000799436">
    <property type="component" value="Unassembled WGS sequence"/>
</dbReference>
<name>A0A6G1KZ59_9PEZI</name>
<proteinExistence type="predicted"/>
<dbReference type="AlphaFoldDB" id="A0A6G1KZ59"/>